<evidence type="ECO:0000313" key="1">
    <source>
        <dbReference type="EMBL" id="MBW63449.1"/>
    </source>
</evidence>
<sequence>MRTARYTKLLLSGVHVLVPDVDGNRCSLPLVLPAYDGPSRQDVAQVHRHVWQSNYARLLHEPHGTGFHVSVQ</sequence>
<accession>A0A2M4CDV8</accession>
<dbReference type="EMBL" id="GGFJ01014308">
    <property type="protein sequence ID" value="MBW63449.1"/>
    <property type="molecule type" value="Transcribed_RNA"/>
</dbReference>
<reference evidence="1" key="1">
    <citation type="submission" date="2018-01" db="EMBL/GenBank/DDBJ databases">
        <title>An insight into the sialome of Amazonian anophelines.</title>
        <authorList>
            <person name="Ribeiro J.M."/>
            <person name="Scarpassa V."/>
            <person name="Calvo E."/>
        </authorList>
    </citation>
    <scope>NUCLEOTIDE SEQUENCE</scope>
    <source>
        <tissue evidence="1">Salivary glands</tissue>
    </source>
</reference>
<proteinExistence type="predicted"/>
<name>A0A2M4CDV8_9DIPT</name>
<dbReference type="AlphaFoldDB" id="A0A2M4CDV8"/>
<protein>
    <submittedName>
        <fullName evidence="1">Putative secreted protein</fullName>
    </submittedName>
</protein>
<organism evidence="1">
    <name type="scientific">Anopheles marajoara</name>
    <dbReference type="NCBI Taxonomy" id="58244"/>
    <lineage>
        <taxon>Eukaryota</taxon>
        <taxon>Metazoa</taxon>
        <taxon>Ecdysozoa</taxon>
        <taxon>Arthropoda</taxon>
        <taxon>Hexapoda</taxon>
        <taxon>Insecta</taxon>
        <taxon>Pterygota</taxon>
        <taxon>Neoptera</taxon>
        <taxon>Endopterygota</taxon>
        <taxon>Diptera</taxon>
        <taxon>Nematocera</taxon>
        <taxon>Culicoidea</taxon>
        <taxon>Culicidae</taxon>
        <taxon>Anophelinae</taxon>
        <taxon>Anopheles</taxon>
    </lineage>
</organism>